<dbReference type="VEuPathDB" id="FungiDB:sscle_04g032900"/>
<feature type="compositionally biased region" description="Basic residues" evidence="1">
    <location>
        <begin position="102"/>
        <end position="115"/>
    </location>
</feature>
<dbReference type="AlphaFoldDB" id="A0A1D9Q0N5"/>
<sequence>MNGFTEDEVADELEYIGATESQEYLETIQAEDQELLAEIERDQINQTKQKNNSPATVPPQTIWGPETSPSSVSQPKQQNQNQKKNKKQDPSLNKPTPIQHPHPQKSPHQPLKKPPSKNAPSKSSPTYTPPPPQNPPTNPSIQ</sequence>
<dbReference type="EMBL" id="CP017817">
    <property type="protein sequence ID" value="APA08520.1"/>
    <property type="molecule type" value="Genomic_DNA"/>
</dbReference>
<evidence type="ECO:0000256" key="1">
    <source>
        <dbReference type="SAM" id="MobiDB-lite"/>
    </source>
</evidence>
<name>A0A1D9Q0N5_SCLS1</name>
<evidence type="ECO:0000313" key="3">
    <source>
        <dbReference type="Proteomes" id="UP000177798"/>
    </source>
</evidence>
<dbReference type="Proteomes" id="UP000177798">
    <property type="component" value="Chromosome 4"/>
</dbReference>
<gene>
    <name evidence="2" type="ORF">sscle_04g032900</name>
</gene>
<protein>
    <submittedName>
        <fullName evidence="2">Uncharacterized protein</fullName>
    </submittedName>
</protein>
<reference evidence="3" key="1">
    <citation type="journal article" date="2017" name="Genome Biol. Evol.">
        <title>The complete genome sequence of the phytopathogenic fungus Sclerotinia sclerotiorum reveals insights into the genome architecture of broad host range pathogens.</title>
        <authorList>
            <person name="Derbyshire M."/>
            <person name="Denton-Giles M."/>
            <person name="Hegedus D."/>
            <person name="Seifbarghy S."/>
            <person name="Rollins J."/>
            <person name="van Kan J."/>
            <person name="Seidl M.F."/>
            <person name="Faino L."/>
            <person name="Mbengue M."/>
            <person name="Navaud O."/>
            <person name="Raffaele S."/>
            <person name="Hammond-Kosack K."/>
            <person name="Heard S."/>
            <person name="Oliver R."/>
        </authorList>
    </citation>
    <scope>NUCLEOTIDE SEQUENCE [LARGE SCALE GENOMIC DNA]</scope>
    <source>
        <strain evidence="3">ATCC 18683 / 1980 / Ss-1</strain>
    </source>
</reference>
<proteinExistence type="predicted"/>
<feature type="compositionally biased region" description="Low complexity" evidence="1">
    <location>
        <begin position="116"/>
        <end position="126"/>
    </location>
</feature>
<accession>A0A1D9Q0N5</accession>
<feature type="compositionally biased region" description="Polar residues" evidence="1">
    <location>
        <begin position="44"/>
        <end position="59"/>
    </location>
</feature>
<organism evidence="2 3">
    <name type="scientific">Sclerotinia sclerotiorum (strain ATCC 18683 / 1980 / Ss-1)</name>
    <name type="common">White mold</name>
    <name type="synonym">Whetzelinia sclerotiorum</name>
    <dbReference type="NCBI Taxonomy" id="665079"/>
    <lineage>
        <taxon>Eukaryota</taxon>
        <taxon>Fungi</taxon>
        <taxon>Dikarya</taxon>
        <taxon>Ascomycota</taxon>
        <taxon>Pezizomycotina</taxon>
        <taxon>Leotiomycetes</taxon>
        <taxon>Helotiales</taxon>
        <taxon>Sclerotiniaceae</taxon>
        <taxon>Sclerotinia</taxon>
    </lineage>
</organism>
<feature type="region of interest" description="Disordered" evidence="1">
    <location>
        <begin position="40"/>
        <end position="142"/>
    </location>
</feature>
<feature type="compositionally biased region" description="Pro residues" evidence="1">
    <location>
        <begin position="127"/>
        <end position="142"/>
    </location>
</feature>
<evidence type="ECO:0000313" key="2">
    <source>
        <dbReference type="EMBL" id="APA08520.1"/>
    </source>
</evidence>